<dbReference type="InterPro" id="IPR059226">
    <property type="entry name" value="Choice_anch_Q_dom"/>
</dbReference>
<sequence>MSRKSSTARVVASALAALALVAAVATGVDTPQDTAALADSLDAPSAGVPGDQYYVATDGDDATGDGSRAHPWATIQHATENVKVASGGATVHVADGTYRDAVVNKASGHAGGYLTFVADHRWKAKIAPASSAIPFENRGDYVRIEGFDVTSAGGAWSGILTWGEHNIVQGDHVHDIRTEIGSGDCNGSPGGDGIGDDASSPDNAFIGNRVDHIGPYPRECEYIHGIYPSGAGDVIQNNITYNSSGSGIRFNHNATGATITNNLSFANADHGIFITGGVDGTADKFVISNNIVLDNAMFGINVRSDANGEHNEFHDNLFRGNKKGTYGRDSSEEFTPPNSSGTVTEDPKLVDYRSDGTGDYHLTASSPCVDAAGSAVPDTDYDGVSRPQGHAADIGPYELTTASAPGRG</sequence>
<gene>
    <name evidence="3" type="ORF">GCM10023191_038720</name>
</gene>
<dbReference type="NCBIfam" id="NF041518">
    <property type="entry name" value="choice_anch_Q"/>
    <property type="match status" value="1"/>
</dbReference>
<evidence type="ECO:0008006" key="5">
    <source>
        <dbReference type="Google" id="ProtNLM"/>
    </source>
</evidence>
<dbReference type="Gene3D" id="2.160.20.10">
    <property type="entry name" value="Single-stranded right-handed beta-helix, Pectin lyase-like"/>
    <property type="match status" value="1"/>
</dbReference>
<feature type="compositionally biased region" description="Basic and acidic residues" evidence="1">
    <location>
        <begin position="345"/>
        <end position="358"/>
    </location>
</feature>
<evidence type="ECO:0000313" key="4">
    <source>
        <dbReference type="Proteomes" id="UP001500503"/>
    </source>
</evidence>
<dbReference type="Proteomes" id="UP001500503">
    <property type="component" value="Unassembled WGS sequence"/>
</dbReference>
<feature type="chain" id="PRO_5047284140" description="DUF1565 domain-containing protein" evidence="2">
    <location>
        <begin position="28"/>
        <end position="408"/>
    </location>
</feature>
<dbReference type="InterPro" id="IPR012334">
    <property type="entry name" value="Pectin_lyas_fold"/>
</dbReference>
<dbReference type="InterPro" id="IPR011050">
    <property type="entry name" value="Pectin_lyase_fold/virulence"/>
</dbReference>
<dbReference type="SMART" id="SM00710">
    <property type="entry name" value="PbH1"/>
    <property type="match status" value="4"/>
</dbReference>
<feature type="region of interest" description="Disordered" evidence="1">
    <location>
        <begin position="313"/>
        <end position="408"/>
    </location>
</feature>
<accession>A0ABP8Q352</accession>
<protein>
    <recommendedName>
        <fullName evidence="5">DUF1565 domain-containing protein</fullName>
    </recommendedName>
</protein>
<dbReference type="EMBL" id="BAABHF010000022">
    <property type="protein sequence ID" value="GAA4496554.1"/>
    <property type="molecule type" value="Genomic_DNA"/>
</dbReference>
<evidence type="ECO:0000313" key="3">
    <source>
        <dbReference type="EMBL" id="GAA4496554.1"/>
    </source>
</evidence>
<dbReference type="SUPFAM" id="SSF51126">
    <property type="entry name" value="Pectin lyase-like"/>
    <property type="match status" value="1"/>
</dbReference>
<feature type="signal peptide" evidence="2">
    <location>
        <begin position="1"/>
        <end position="27"/>
    </location>
</feature>
<name>A0ABP8Q352_9ACTN</name>
<keyword evidence="2" id="KW-0732">Signal</keyword>
<dbReference type="InterPro" id="IPR006626">
    <property type="entry name" value="PbH1"/>
</dbReference>
<evidence type="ECO:0000256" key="2">
    <source>
        <dbReference type="SAM" id="SignalP"/>
    </source>
</evidence>
<dbReference type="RefSeq" id="WP_345465506.1">
    <property type="nucleotide sequence ID" value="NZ_BAABHF010000022.1"/>
</dbReference>
<proteinExistence type="predicted"/>
<comment type="caution">
    <text evidence="3">The sequence shown here is derived from an EMBL/GenBank/DDBJ whole genome shotgun (WGS) entry which is preliminary data.</text>
</comment>
<keyword evidence="4" id="KW-1185">Reference proteome</keyword>
<evidence type="ECO:0000256" key="1">
    <source>
        <dbReference type="SAM" id="MobiDB-lite"/>
    </source>
</evidence>
<organism evidence="3 4">
    <name type="scientific">Actinoallomurus oryzae</name>
    <dbReference type="NCBI Taxonomy" id="502180"/>
    <lineage>
        <taxon>Bacteria</taxon>
        <taxon>Bacillati</taxon>
        <taxon>Actinomycetota</taxon>
        <taxon>Actinomycetes</taxon>
        <taxon>Streptosporangiales</taxon>
        <taxon>Thermomonosporaceae</taxon>
        <taxon>Actinoallomurus</taxon>
    </lineage>
</organism>
<reference evidence="4" key="1">
    <citation type="journal article" date="2019" name="Int. J. Syst. Evol. Microbiol.">
        <title>The Global Catalogue of Microorganisms (GCM) 10K type strain sequencing project: providing services to taxonomists for standard genome sequencing and annotation.</title>
        <authorList>
            <consortium name="The Broad Institute Genomics Platform"/>
            <consortium name="The Broad Institute Genome Sequencing Center for Infectious Disease"/>
            <person name="Wu L."/>
            <person name="Ma J."/>
        </authorList>
    </citation>
    <scope>NUCLEOTIDE SEQUENCE [LARGE SCALE GENOMIC DNA]</scope>
    <source>
        <strain evidence="4">JCM 17933</strain>
    </source>
</reference>